<evidence type="ECO:0000259" key="3">
    <source>
        <dbReference type="Pfam" id="PF23190"/>
    </source>
</evidence>
<dbReference type="EMBL" id="JAWRVG010000036">
    <property type="protein sequence ID" value="KAK4067134.1"/>
    <property type="molecule type" value="Genomic_DNA"/>
</dbReference>
<feature type="transmembrane region" description="Helical" evidence="2">
    <location>
        <begin position="277"/>
        <end position="294"/>
    </location>
</feature>
<feature type="compositionally biased region" description="Low complexity" evidence="1">
    <location>
        <begin position="885"/>
        <end position="901"/>
    </location>
</feature>
<dbReference type="PANTHER" id="PTHR35859:SF1">
    <property type="entry name" value="NONSELECTIVE CATION CHANNEL PROTEIN"/>
    <property type="match status" value="1"/>
</dbReference>
<feature type="domain" description="Calcium channel YVC1-like C-terminal transmembrane" evidence="4">
    <location>
        <begin position="253"/>
        <end position="547"/>
    </location>
</feature>
<feature type="compositionally biased region" description="Basic and acidic residues" evidence="1">
    <location>
        <begin position="794"/>
        <end position="816"/>
    </location>
</feature>
<feature type="transmembrane region" description="Helical" evidence="2">
    <location>
        <begin position="443"/>
        <end position="464"/>
    </location>
</feature>
<feature type="transmembrane region" description="Helical" evidence="2">
    <location>
        <begin position="245"/>
        <end position="265"/>
    </location>
</feature>
<dbReference type="InterPro" id="IPR052971">
    <property type="entry name" value="TRP_calcium_channel"/>
</dbReference>
<keyword evidence="2" id="KW-1133">Transmembrane helix</keyword>
<feature type="compositionally biased region" description="Basic and acidic residues" evidence="1">
    <location>
        <begin position="762"/>
        <end position="784"/>
    </location>
</feature>
<organism evidence="5 6">
    <name type="scientific">Trichoderma aggressivum f. europaeum</name>
    <dbReference type="NCBI Taxonomy" id="173218"/>
    <lineage>
        <taxon>Eukaryota</taxon>
        <taxon>Fungi</taxon>
        <taxon>Dikarya</taxon>
        <taxon>Ascomycota</taxon>
        <taxon>Pezizomycotina</taxon>
        <taxon>Sordariomycetes</taxon>
        <taxon>Hypocreomycetidae</taxon>
        <taxon>Hypocreales</taxon>
        <taxon>Hypocreaceae</taxon>
        <taxon>Trichoderma</taxon>
    </lineage>
</organism>
<feature type="transmembrane region" description="Helical" evidence="2">
    <location>
        <begin position="306"/>
        <end position="329"/>
    </location>
</feature>
<reference evidence="5" key="1">
    <citation type="submission" date="2023-11" db="EMBL/GenBank/DDBJ databases">
        <title>The genome sequences of three competitors of mushroom-forming fungi.</title>
        <authorList>
            <person name="Beijen E."/>
            <person name="Ohm R.A."/>
        </authorList>
    </citation>
    <scope>NUCLEOTIDE SEQUENCE</scope>
    <source>
        <strain evidence="5">CBS 100526</strain>
    </source>
</reference>
<evidence type="ECO:0000256" key="1">
    <source>
        <dbReference type="SAM" id="MobiDB-lite"/>
    </source>
</evidence>
<protein>
    <recommendedName>
        <fullName evidence="7">Calcium permeable channel</fullName>
    </recommendedName>
</protein>
<feature type="compositionally biased region" description="Acidic residues" evidence="1">
    <location>
        <begin position="818"/>
        <end position="827"/>
    </location>
</feature>
<evidence type="ECO:0008006" key="7">
    <source>
        <dbReference type="Google" id="ProtNLM"/>
    </source>
</evidence>
<feature type="compositionally biased region" description="Basic and acidic residues" evidence="1">
    <location>
        <begin position="925"/>
        <end position="935"/>
    </location>
</feature>
<dbReference type="Proteomes" id="UP001273209">
    <property type="component" value="Unassembled WGS sequence"/>
</dbReference>
<feature type="region of interest" description="Disordered" evidence="1">
    <location>
        <begin position="645"/>
        <end position="957"/>
    </location>
</feature>
<feature type="compositionally biased region" description="Acidic residues" evidence="1">
    <location>
        <begin position="697"/>
        <end position="713"/>
    </location>
</feature>
<feature type="domain" description="YVC1 N-terminal linker helical" evidence="3">
    <location>
        <begin position="53"/>
        <end position="232"/>
    </location>
</feature>
<dbReference type="GeneID" id="87922549"/>
<dbReference type="Pfam" id="PF23317">
    <property type="entry name" value="YVC1_C"/>
    <property type="match status" value="1"/>
</dbReference>
<dbReference type="Pfam" id="PF23190">
    <property type="entry name" value="LHD_TRPY1"/>
    <property type="match status" value="1"/>
</dbReference>
<sequence>MPRSNRWRNIDRLLGFDRHGYHSRRQWVHEEERALLPQLRNEEIDSAIPPADVTKVCLRLRHLVQECVPCEMEESRITAPHSRIITPNVVQAAKEAGGQEYKGCVVYALLVNLRWFNHEANVELWDAGLHNLRAEACGVIAKALIEEEEDTAYLLHSVLLRRYSYIANSIPTPPVNVIEKAVDLHAVRVIGSSGYQKCISYLWRGWLVQDENDPSFFVDYNDKDNPNFLVHMDPDRMRTPRNQNIAQLLFSLVYLALFTIAINSVNASGVIDIAEGALYFFTLGYICDELLKVYKAGYQILGFWNAFNAILYAFLTASFVFRVVGLTFAEHTDGRTHYSTLGYNILAFTAPLFWCRLLLYLDSFRFFGAMLVVLKVMMKESVIFFALLIVIIVGFLQAFIGLDLTDDNVADDVWFIIESMARALLGSPEFDGFDGFGPPWGAILYYCFTFIVMVILLNILIALYNSAYEDIYENADDEYLALFSQKTMQFIRAPDENVYIAPLNLIEIAISALFEWWMPKKSYEFINDCIMGLFYSPLLLIMAIFETRTAHAIRRNRARGEADDDIIEEWEQLAHEIDFGAEGWAKTCEAVKPNMVDDPAVVEIKKLRAELAGLKSMLTDIGEHVHFPTSQDTKIGDGSAYEFKASSETTHEETDHGLSTDKDVAHDAASSSGKAPAGSGFEELIDLVDDSAKPTEDSDEAAEPTEESAEPAEESTRPSEAVPEPESEGTSSKSPEVAPSDAPEESSSKAPEDAPSEAPEDTSPKATEDTAFKAPEESSTKAPEDTSSEAPEDTVSKAPEDTVSKAPEDAPFKASEEAALDSSEDVPAETHDDAQPEASEDVPFKAPEGAPLEAPEYVPFMAPEDVPSEAAEGVPLETSEGAPLETSETAASKAPEEAAPARAERVESEEVEGEEASPESPAGEGRAEGEQDPKPKAKRRRRKNKNKSSQAGPSGGS</sequence>
<dbReference type="PANTHER" id="PTHR35859">
    <property type="entry name" value="NONSELECTIVE CATION CHANNEL PROTEIN"/>
    <property type="match status" value="1"/>
</dbReference>
<proteinExistence type="predicted"/>
<dbReference type="InterPro" id="IPR056337">
    <property type="entry name" value="LHD_YVC1"/>
</dbReference>
<feature type="compositionally biased region" description="Basic residues" evidence="1">
    <location>
        <begin position="936"/>
        <end position="946"/>
    </location>
</feature>
<feature type="compositionally biased region" description="Polar residues" evidence="1">
    <location>
        <begin position="948"/>
        <end position="957"/>
    </location>
</feature>
<evidence type="ECO:0000313" key="5">
    <source>
        <dbReference type="EMBL" id="KAK4067134.1"/>
    </source>
</evidence>
<dbReference type="RefSeq" id="XP_062753195.1">
    <property type="nucleotide sequence ID" value="XM_062902644.1"/>
</dbReference>
<comment type="caution">
    <text evidence="5">The sequence shown here is derived from an EMBL/GenBank/DDBJ whole genome shotgun (WGS) entry which is preliminary data.</text>
</comment>
<keyword evidence="2" id="KW-0812">Transmembrane</keyword>
<feature type="compositionally biased region" description="Basic and acidic residues" evidence="1">
    <location>
        <begin position="649"/>
        <end position="666"/>
    </location>
</feature>
<keyword evidence="2" id="KW-0472">Membrane</keyword>
<keyword evidence="6" id="KW-1185">Reference proteome</keyword>
<dbReference type="InterPro" id="IPR056336">
    <property type="entry name" value="YVC1_C"/>
</dbReference>
<evidence type="ECO:0000259" key="4">
    <source>
        <dbReference type="Pfam" id="PF23317"/>
    </source>
</evidence>
<feature type="compositionally biased region" description="Low complexity" evidence="1">
    <location>
        <begin position="668"/>
        <end position="680"/>
    </location>
</feature>
<feature type="transmembrane region" description="Helical" evidence="2">
    <location>
        <begin position="525"/>
        <end position="545"/>
    </location>
</feature>
<evidence type="ECO:0000256" key="2">
    <source>
        <dbReference type="SAM" id="Phobius"/>
    </source>
</evidence>
<evidence type="ECO:0000313" key="6">
    <source>
        <dbReference type="Proteomes" id="UP001273209"/>
    </source>
</evidence>
<feature type="transmembrane region" description="Helical" evidence="2">
    <location>
        <begin position="341"/>
        <end position="361"/>
    </location>
</feature>
<dbReference type="AlphaFoldDB" id="A0AAE1J1P0"/>
<feature type="transmembrane region" description="Helical" evidence="2">
    <location>
        <begin position="382"/>
        <end position="402"/>
    </location>
</feature>
<name>A0AAE1J1P0_9HYPO</name>
<accession>A0AAE1J1P0</accession>
<gene>
    <name evidence="5" type="ORF">Triagg1_7862</name>
</gene>